<dbReference type="AlphaFoldDB" id="A0A916DW51"/>
<feature type="domain" description="Copper-binding protein MbnP-like" evidence="2">
    <location>
        <begin position="31"/>
        <end position="250"/>
    </location>
</feature>
<feature type="chain" id="PRO_5036949723" description="Copper-binding protein MbnP-like domain-containing protein" evidence="1">
    <location>
        <begin position="23"/>
        <end position="272"/>
    </location>
</feature>
<keyword evidence="4" id="KW-1185">Reference proteome</keyword>
<evidence type="ECO:0000256" key="1">
    <source>
        <dbReference type="SAM" id="SignalP"/>
    </source>
</evidence>
<protein>
    <recommendedName>
        <fullName evidence="2">Copper-binding protein MbnP-like domain-containing protein</fullName>
    </recommendedName>
</protein>
<evidence type="ECO:0000313" key="4">
    <source>
        <dbReference type="Proteomes" id="UP001060919"/>
    </source>
</evidence>
<gene>
    <name evidence="3" type="ORF">AsAng_0058800</name>
</gene>
<evidence type="ECO:0000313" key="3">
    <source>
        <dbReference type="EMBL" id="BDS15096.1"/>
    </source>
</evidence>
<dbReference type="Proteomes" id="UP001060919">
    <property type="component" value="Chromosome"/>
</dbReference>
<proteinExistence type="predicted"/>
<evidence type="ECO:0000259" key="2">
    <source>
        <dbReference type="Pfam" id="PF20243"/>
    </source>
</evidence>
<dbReference type="PROSITE" id="PS51257">
    <property type="entry name" value="PROKAR_LIPOPROTEIN"/>
    <property type="match status" value="1"/>
</dbReference>
<accession>A0A916DW51</accession>
<feature type="signal peptide" evidence="1">
    <location>
        <begin position="1"/>
        <end position="22"/>
    </location>
</feature>
<reference evidence="3" key="1">
    <citation type="submission" date="2022-09" db="EMBL/GenBank/DDBJ databases">
        <title>Aureispira anguillicida sp. nov., isolated from Leptocephalus of Japanese eel Anguilla japonica.</title>
        <authorList>
            <person name="Yuasa K."/>
            <person name="Mekata T."/>
            <person name="Ikunari K."/>
        </authorList>
    </citation>
    <scope>NUCLEOTIDE SEQUENCE</scope>
    <source>
        <strain evidence="3">EL160426</strain>
    </source>
</reference>
<organism evidence="3 4">
    <name type="scientific">Aureispira anguillae</name>
    <dbReference type="NCBI Taxonomy" id="2864201"/>
    <lineage>
        <taxon>Bacteria</taxon>
        <taxon>Pseudomonadati</taxon>
        <taxon>Bacteroidota</taxon>
        <taxon>Saprospiria</taxon>
        <taxon>Saprospirales</taxon>
        <taxon>Saprospiraceae</taxon>
        <taxon>Aureispira</taxon>
    </lineage>
</organism>
<dbReference type="EMBL" id="AP026867">
    <property type="protein sequence ID" value="BDS15096.1"/>
    <property type="molecule type" value="Genomic_DNA"/>
</dbReference>
<dbReference type="RefSeq" id="WP_264790280.1">
    <property type="nucleotide sequence ID" value="NZ_AP026867.1"/>
</dbReference>
<dbReference type="Pfam" id="PF20243">
    <property type="entry name" value="MbnP"/>
    <property type="match status" value="1"/>
</dbReference>
<keyword evidence="1" id="KW-0732">Signal</keyword>
<sequence>MKHIVNILLGLSVVLFTFSACKKEEVPPTYGTFSLNFDNKVGSDDVSLVDVTSTDYSYTNQQTQQFNITQLGYYISRVELTGPNGEYYADEVKTGATSEEVKGFYQVKESDAASQMIALADVPVGTYNKITFTLGVEADYVQDGATGGVLDPANGGWLWNWDSGYIFWKFEGKSPFSSGTDNKIKFHIGGWKEIAGNAGVTNNVKRISLDFPSLAEVTEGGSPKAHIVMDLLKVLNGHHAIDFSSTYMVMSPVAGSDIAHSLEDAFEVHGIH</sequence>
<dbReference type="InterPro" id="IPR046863">
    <property type="entry name" value="MbnP-like_dom"/>
</dbReference>
<name>A0A916DW51_9BACT</name>
<dbReference type="KEGG" id="aup:AsAng_0058800"/>